<feature type="chain" id="PRO_5045823211" description="EF-hand domain-containing protein" evidence="1">
    <location>
        <begin position="28"/>
        <end position="167"/>
    </location>
</feature>
<accession>A0ABM9HFV5</accession>
<sequence length="167" mass="18958">MRHRAKNWIAGAALIPVLLLGTSSAFAQTFENPGFRATVDNPIPKEPGWKDPTYRGWELLSVPGLIATFYDLDLDGTLDYQVIRKVMRKASSEELTIKEAIQNARIDNLSVYISYPVIYFTSKYPLFYCLGVDFRKNCLNIWVDIAEDGLNGNETKYTLSDPKPLFQ</sequence>
<evidence type="ECO:0000313" key="3">
    <source>
        <dbReference type="Proteomes" id="UP001157733"/>
    </source>
</evidence>
<organism evidence="2 3">
    <name type="scientific">Nitrospina watsonii</name>
    <dbReference type="NCBI Taxonomy" id="1323948"/>
    <lineage>
        <taxon>Bacteria</taxon>
        <taxon>Pseudomonadati</taxon>
        <taxon>Nitrospinota/Tectimicrobiota group</taxon>
        <taxon>Nitrospinota</taxon>
        <taxon>Nitrospinia</taxon>
        <taxon>Nitrospinales</taxon>
        <taxon>Nitrospinaceae</taxon>
        <taxon>Nitrospina</taxon>
    </lineage>
</organism>
<dbReference type="EMBL" id="OX336137">
    <property type="protein sequence ID" value="CAI2719105.1"/>
    <property type="molecule type" value="Genomic_DNA"/>
</dbReference>
<keyword evidence="1" id="KW-0732">Signal</keyword>
<protein>
    <recommendedName>
        <fullName evidence="4">EF-hand domain-containing protein</fullName>
    </recommendedName>
</protein>
<proteinExistence type="predicted"/>
<name>A0ABM9HFV5_9BACT</name>
<keyword evidence="3" id="KW-1185">Reference proteome</keyword>
<evidence type="ECO:0000313" key="2">
    <source>
        <dbReference type="EMBL" id="CAI2719105.1"/>
    </source>
</evidence>
<gene>
    <name evidence="2" type="ORF">NSPWAT_2249</name>
</gene>
<evidence type="ECO:0008006" key="4">
    <source>
        <dbReference type="Google" id="ProtNLM"/>
    </source>
</evidence>
<dbReference type="RefSeq" id="WP_282011960.1">
    <property type="nucleotide sequence ID" value="NZ_OX336137.1"/>
</dbReference>
<dbReference type="Proteomes" id="UP001157733">
    <property type="component" value="Chromosome"/>
</dbReference>
<evidence type="ECO:0000256" key="1">
    <source>
        <dbReference type="SAM" id="SignalP"/>
    </source>
</evidence>
<reference evidence="2 3" key="1">
    <citation type="submission" date="2022-09" db="EMBL/GenBank/DDBJ databases">
        <authorList>
            <person name="Kop L."/>
        </authorList>
    </citation>
    <scope>NUCLEOTIDE SEQUENCE [LARGE SCALE GENOMIC DNA]</scope>
    <source>
        <strain evidence="2 3">347</strain>
    </source>
</reference>
<feature type="signal peptide" evidence="1">
    <location>
        <begin position="1"/>
        <end position="27"/>
    </location>
</feature>